<dbReference type="EMBL" id="JAAGAA010000007">
    <property type="protein sequence ID" value="NDV12990.1"/>
    <property type="molecule type" value="Genomic_DNA"/>
</dbReference>
<protein>
    <submittedName>
        <fullName evidence="2">Uncharacterized protein</fullName>
    </submittedName>
</protein>
<keyword evidence="1" id="KW-1133">Transmembrane helix</keyword>
<accession>A0A6B2KSC2</accession>
<comment type="caution">
    <text evidence="2">The sequence shown here is derived from an EMBL/GenBank/DDBJ whole genome shotgun (WGS) entry which is preliminary data.</text>
</comment>
<name>A0A6B2KSC2_9NEIS</name>
<feature type="transmembrane region" description="Helical" evidence="1">
    <location>
        <begin position="123"/>
        <end position="140"/>
    </location>
</feature>
<feature type="transmembrane region" description="Helical" evidence="1">
    <location>
        <begin position="62"/>
        <end position="84"/>
    </location>
</feature>
<feature type="transmembrane region" description="Helical" evidence="1">
    <location>
        <begin position="152"/>
        <end position="176"/>
    </location>
</feature>
<dbReference type="RefSeq" id="WP_163316201.1">
    <property type="nucleotide sequence ID" value="NZ_JAAGAA010000007.1"/>
</dbReference>
<keyword evidence="3" id="KW-1185">Reference proteome</keyword>
<feature type="transmembrane region" description="Helical" evidence="1">
    <location>
        <begin position="96"/>
        <end position="117"/>
    </location>
</feature>
<proteinExistence type="predicted"/>
<keyword evidence="1" id="KW-0812">Transmembrane</keyword>
<reference evidence="2 3" key="1">
    <citation type="submission" date="2020-02" db="EMBL/GenBank/DDBJ databases">
        <authorList>
            <person name="Yang Z."/>
        </authorList>
    </citation>
    <scope>NUCLEOTIDE SEQUENCE [LARGE SCALE GENOMIC DNA]</scope>
    <source>
        <strain evidence="2 3">HX-7-9</strain>
    </source>
</reference>
<organism evidence="2 3">
    <name type="scientific">Crenobacter caeni</name>
    <dbReference type="NCBI Taxonomy" id="2705474"/>
    <lineage>
        <taxon>Bacteria</taxon>
        <taxon>Pseudomonadati</taxon>
        <taxon>Pseudomonadota</taxon>
        <taxon>Betaproteobacteria</taxon>
        <taxon>Neisseriales</taxon>
        <taxon>Neisseriaceae</taxon>
        <taxon>Crenobacter</taxon>
    </lineage>
</organism>
<dbReference type="AlphaFoldDB" id="A0A6B2KSC2"/>
<keyword evidence="1" id="KW-0472">Membrane</keyword>
<evidence type="ECO:0000256" key="1">
    <source>
        <dbReference type="SAM" id="Phobius"/>
    </source>
</evidence>
<sequence length="252" mass="27693">MKKGGIIAFIIFIIIGITALTITPKNALFLFLGVYIGSFIFFVRYLLARGLRGKILKGLGKAFLIGLLAMIPVIGWIIIIFFLLKNIVEILQCCREMMPQAIASIIMATLLITRFIFDISHPTILAGIGIVYAIFAYHQCIKMKTATIEDALFCVSTFWLAPMVITMLLMFIVAGLRNLFQSVTTTITKTISTPQLVSAHMRGNVEISPYLRSSSKTVSEVVTKVVPGSGIVTSSVARDASILHVENTKDKS</sequence>
<gene>
    <name evidence="2" type="ORF">GZH52_09275</name>
</gene>
<feature type="transmembrane region" description="Helical" evidence="1">
    <location>
        <begin position="6"/>
        <end position="22"/>
    </location>
</feature>
<dbReference type="Proteomes" id="UP000482578">
    <property type="component" value="Unassembled WGS sequence"/>
</dbReference>
<evidence type="ECO:0000313" key="3">
    <source>
        <dbReference type="Proteomes" id="UP000482578"/>
    </source>
</evidence>
<feature type="transmembrane region" description="Helical" evidence="1">
    <location>
        <begin position="29"/>
        <end position="47"/>
    </location>
</feature>
<evidence type="ECO:0000313" key="2">
    <source>
        <dbReference type="EMBL" id="NDV12990.1"/>
    </source>
</evidence>